<protein>
    <submittedName>
        <fullName evidence="1">Uncharacterized protein</fullName>
    </submittedName>
</protein>
<organism evidence="1 3">
    <name type="scientific">Commensalibacter communis</name>
    <dbReference type="NCBI Taxonomy" id="2972786"/>
    <lineage>
        <taxon>Bacteria</taxon>
        <taxon>Pseudomonadati</taxon>
        <taxon>Pseudomonadota</taxon>
        <taxon>Alphaproteobacteria</taxon>
        <taxon>Acetobacterales</taxon>
        <taxon>Acetobacteraceae</taxon>
    </lineage>
</organism>
<accession>A0A9W4TNU4</accession>
<evidence type="ECO:0000313" key="4">
    <source>
        <dbReference type="Proteomes" id="UP001154259"/>
    </source>
</evidence>
<sequence>MQQSTKLYRSILRDKLVELLQKTELVEEEKVCPNFPIRVPENRLPCIYVSAPADRAEAITHGTPVFMRTATLVVQYFCSFVNVEDAAQQLDDVCYQLEDAIMCDYEFQAMIELIPSFDTDVVFNADTGKQIAEIRFVMLCKYREEFNPTGSELTQISGQII</sequence>
<dbReference type="Proteomes" id="UP001154255">
    <property type="component" value="Unassembled WGS sequence"/>
</dbReference>
<proteinExistence type="predicted"/>
<dbReference type="EMBL" id="CAMXCM010000007">
    <property type="protein sequence ID" value="CAI3953526.1"/>
    <property type="molecule type" value="Genomic_DNA"/>
</dbReference>
<evidence type="ECO:0000313" key="3">
    <source>
        <dbReference type="Proteomes" id="UP001154255"/>
    </source>
</evidence>
<evidence type="ECO:0000313" key="1">
    <source>
        <dbReference type="EMBL" id="CAI3953526.1"/>
    </source>
</evidence>
<reference evidence="1" key="1">
    <citation type="submission" date="2022-10" db="EMBL/GenBank/DDBJ databases">
        <authorList>
            <person name="Botero Cardona J."/>
        </authorList>
    </citation>
    <scope>NUCLEOTIDE SEQUENCE</scope>
    <source>
        <strain evidence="1">LMG 31819</strain>
        <strain evidence="2">R-53529</strain>
    </source>
</reference>
<evidence type="ECO:0000313" key="2">
    <source>
        <dbReference type="EMBL" id="CAI3956684.1"/>
    </source>
</evidence>
<keyword evidence="4" id="KW-1185">Reference proteome</keyword>
<comment type="caution">
    <text evidence="1">The sequence shown here is derived from an EMBL/GenBank/DDBJ whole genome shotgun (WGS) entry which is preliminary data.</text>
</comment>
<dbReference type="EMBL" id="CAMXCS010000007">
    <property type="protein sequence ID" value="CAI3956684.1"/>
    <property type="molecule type" value="Genomic_DNA"/>
</dbReference>
<dbReference type="RefSeq" id="WP_271790457.1">
    <property type="nucleotide sequence ID" value="NZ_CAMXCM010000007.1"/>
</dbReference>
<dbReference type="Proteomes" id="UP001154259">
    <property type="component" value="Unassembled WGS sequence"/>
</dbReference>
<name>A0A9W4TNU4_9PROT</name>
<gene>
    <name evidence="2" type="ORF">R53529_LOCUS2038</name>
    <name evidence="1" type="ORF">R53530_LOCUS1974</name>
</gene>
<dbReference type="AlphaFoldDB" id="A0A9W4TNU4"/>